<sequence>MPSFVPKLRIRRRARHAIATFLFGTQPTQRDRCEKRGHAALRQSGTRSPPLDPPLRRPQPLDSTCECSGPARAAPSRCG</sequence>
<evidence type="ECO:0000313" key="3">
    <source>
        <dbReference type="Proteomes" id="UP000479000"/>
    </source>
</evidence>
<dbReference type="EMBL" id="CADCXU010026193">
    <property type="protein sequence ID" value="CAB0013187.1"/>
    <property type="molecule type" value="Genomic_DNA"/>
</dbReference>
<organism evidence="2 3">
    <name type="scientific">Nesidiocoris tenuis</name>
    <dbReference type="NCBI Taxonomy" id="355587"/>
    <lineage>
        <taxon>Eukaryota</taxon>
        <taxon>Metazoa</taxon>
        <taxon>Ecdysozoa</taxon>
        <taxon>Arthropoda</taxon>
        <taxon>Hexapoda</taxon>
        <taxon>Insecta</taxon>
        <taxon>Pterygota</taxon>
        <taxon>Neoptera</taxon>
        <taxon>Paraneoptera</taxon>
        <taxon>Hemiptera</taxon>
        <taxon>Heteroptera</taxon>
        <taxon>Panheteroptera</taxon>
        <taxon>Cimicomorpha</taxon>
        <taxon>Miridae</taxon>
        <taxon>Dicyphina</taxon>
        <taxon>Nesidiocoris</taxon>
    </lineage>
</organism>
<evidence type="ECO:0000256" key="1">
    <source>
        <dbReference type="SAM" id="MobiDB-lite"/>
    </source>
</evidence>
<feature type="non-terminal residue" evidence="2">
    <location>
        <position position="79"/>
    </location>
</feature>
<evidence type="ECO:0000313" key="2">
    <source>
        <dbReference type="EMBL" id="CAB0013187.1"/>
    </source>
</evidence>
<dbReference type="AlphaFoldDB" id="A0A6H5HAQ9"/>
<reference evidence="2 3" key="1">
    <citation type="submission" date="2020-02" db="EMBL/GenBank/DDBJ databases">
        <authorList>
            <person name="Ferguson B K."/>
        </authorList>
    </citation>
    <scope>NUCLEOTIDE SEQUENCE [LARGE SCALE GENOMIC DNA]</scope>
</reference>
<name>A0A6H5HAQ9_9HEMI</name>
<dbReference type="Proteomes" id="UP000479000">
    <property type="component" value="Unassembled WGS sequence"/>
</dbReference>
<accession>A0A6H5HAQ9</accession>
<protein>
    <submittedName>
        <fullName evidence="2">Uncharacterized protein</fullName>
    </submittedName>
</protein>
<proteinExistence type="predicted"/>
<gene>
    <name evidence="2" type="ORF">NTEN_LOCUS17798</name>
</gene>
<feature type="region of interest" description="Disordered" evidence="1">
    <location>
        <begin position="28"/>
        <end position="79"/>
    </location>
</feature>
<keyword evidence="3" id="KW-1185">Reference proteome</keyword>